<comment type="caution">
    <text evidence="1">The sequence shown here is derived from an EMBL/GenBank/DDBJ whole genome shotgun (WGS) entry which is preliminary data.</text>
</comment>
<accession>A0AAV0WRG8</accession>
<evidence type="ECO:0000313" key="1">
    <source>
        <dbReference type="EMBL" id="CAI6358650.1"/>
    </source>
</evidence>
<reference evidence="1 2" key="1">
    <citation type="submission" date="2023-01" db="EMBL/GenBank/DDBJ databases">
        <authorList>
            <person name="Whitehead M."/>
        </authorList>
    </citation>
    <scope>NUCLEOTIDE SEQUENCE [LARGE SCALE GENOMIC DNA]</scope>
</reference>
<dbReference type="EMBL" id="CARXXK010000002">
    <property type="protein sequence ID" value="CAI6358650.1"/>
    <property type="molecule type" value="Genomic_DNA"/>
</dbReference>
<protein>
    <submittedName>
        <fullName evidence="1">Uncharacterized protein</fullName>
    </submittedName>
</protein>
<gene>
    <name evidence="1" type="ORF">MEUPH1_LOCUS14146</name>
</gene>
<name>A0AAV0WRG8_9HEMI</name>
<organism evidence="1 2">
    <name type="scientific">Macrosiphum euphorbiae</name>
    <name type="common">potato aphid</name>
    <dbReference type="NCBI Taxonomy" id="13131"/>
    <lineage>
        <taxon>Eukaryota</taxon>
        <taxon>Metazoa</taxon>
        <taxon>Ecdysozoa</taxon>
        <taxon>Arthropoda</taxon>
        <taxon>Hexapoda</taxon>
        <taxon>Insecta</taxon>
        <taxon>Pterygota</taxon>
        <taxon>Neoptera</taxon>
        <taxon>Paraneoptera</taxon>
        <taxon>Hemiptera</taxon>
        <taxon>Sternorrhyncha</taxon>
        <taxon>Aphidomorpha</taxon>
        <taxon>Aphidoidea</taxon>
        <taxon>Aphididae</taxon>
        <taxon>Macrosiphini</taxon>
        <taxon>Macrosiphum</taxon>
    </lineage>
</organism>
<proteinExistence type="predicted"/>
<sequence>MYEASVNILKEFCSNYIKLNVLVNKSLEDVNVVDPNNYLAAKDMVLGTECGNYIKDFSAEATELVKNKCLEFYITAALEIKKRLPINNHLFQQLKFLDPKVALHEVTDEVDINFEIIIGQLNENVELNILQSEWRRM</sequence>
<keyword evidence="2" id="KW-1185">Reference proteome</keyword>
<dbReference type="Proteomes" id="UP001160148">
    <property type="component" value="Unassembled WGS sequence"/>
</dbReference>
<dbReference type="AlphaFoldDB" id="A0AAV0WRG8"/>
<evidence type="ECO:0000313" key="2">
    <source>
        <dbReference type="Proteomes" id="UP001160148"/>
    </source>
</evidence>